<dbReference type="EMBL" id="SBIW01000026">
    <property type="protein sequence ID" value="RWY47366.1"/>
    <property type="molecule type" value="Genomic_DNA"/>
</dbReference>
<sequence>MITKVSSLIQLMQALATNTPQVIEIQSSILVPYPITLPAGYTLRGTGKSGSLISFNQGDGIGLTADNSIEDLRIFASPSCRAVFLLTGLSDMGTITLRNLKVTGQVSLITREGTSRLKLFANDIDVISCDARGYSELPQKYGVTVYQGAFTLYNFNGNPDSEINALLINISAGRADAPVTGSGILIAGFSDNGGMVNVEKLTTGPVYANGMLPYGTADIITGGIFINYGVFANEIINEGEVVTYGANDMVLDNWGTVNRWTANEQLISYGPSGIGFVNFGTVTEFVAGKEIITYGLGARGFNQYDGTIASIKVKGIATHGDGAIGIQISKPIGTIEIEKALITYGAVGNSLVKGVLTMLPAIAFSIMPGGFVKRLTVGGDISSSGDHADTVHIDSGTLQAIDIGGKIAASGQMANAIVIKNGGTSALTNVRAGSKHGKALVNENGLISDRTGFEEQVI</sequence>
<comment type="caution">
    <text evidence="1">The sequence shown here is derived from an EMBL/GenBank/DDBJ whole genome shotgun (WGS) entry which is preliminary data.</text>
</comment>
<proteinExistence type="predicted"/>
<accession>A0A3S3W3B3</accession>
<evidence type="ECO:0000313" key="2">
    <source>
        <dbReference type="Proteomes" id="UP000286701"/>
    </source>
</evidence>
<dbReference type="OrthoDB" id="3661445at2"/>
<keyword evidence="2" id="KW-1185">Reference proteome</keyword>
<dbReference type="AlphaFoldDB" id="A0A3S3W3B3"/>
<organism evidence="1 2">
    <name type="scientific">Mucilaginibacter gilvus</name>
    <dbReference type="NCBI Taxonomy" id="2305909"/>
    <lineage>
        <taxon>Bacteria</taxon>
        <taxon>Pseudomonadati</taxon>
        <taxon>Bacteroidota</taxon>
        <taxon>Sphingobacteriia</taxon>
        <taxon>Sphingobacteriales</taxon>
        <taxon>Sphingobacteriaceae</taxon>
        <taxon>Mucilaginibacter</taxon>
    </lineage>
</organism>
<protein>
    <submittedName>
        <fullName evidence="1">Uncharacterized protein</fullName>
    </submittedName>
</protein>
<dbReference type="Proteomes" id="UP000286701">
    <property type="component" value="Unassembled WGS sequence"/>
</dbReference>
<gene>
    <name evidence="1" type="ORF">EPL05_21970</name>
</gene>
<reference evidence="1 2" key="1">
    <citation type="submission" date="2019-01" db="EMBL/GenBank/DDBJ databases">
        <title>Mucilaginibacter antarcticum sp. nov., isolated from antarctic soil.</title>
        <authorList>
            <person name="Yan Y.-Q."/>
            <person name="Du Z.-J."/>
        </authorList>
    </citation>
    <scope>NUCLEOTIDE SEQUENCE [LARGE SCALE GENOMIC DNA]</scope>
    <source>
        <strain evidence="1 2">F01003</strain>
    </source>
</reference>
<evidence type="ECO:0000313" key="1">
    <source>
        <dbReference type="EMBL" id="RWY47366.1"/>
    </source>
</evidence>
<dbReference type="RefSeq" id="WP_128536144.1">
    <property type="nucleotide sequence ID" value="NZ_SBIW01000026.1"/>
</dbReference>
<name>A0A3S3W3B3_9SPHI</name>